<sequence length="278" mass="31743">MLEVRSQQQVSDLRIFGICISDFLQELRTDDAASTENLRDFAVVQIPVVLFRRSTQLREALGVRNDFAQIQSTTNFFDELSLVASWLRLRARENFRRGNALIFQRRDVSCKHRLGNKRQWFTEIQRALAGPFTGTFVSRFIQDHINQVVTVFIFFSKDVFGDVDQVAAQFTVIPLGKGLRQFFVGEVQATFKQRIGFSNQLHIAVFNTVVNHLHIVTCTIGTNIGNAWLAVFSHCGDFGQDRRNQFIGFFLATRHDGRPFQRPLFSAGNTGTDEVKAF</sequence>
<evidence type="ECO:0000313" key="1">
    <source>
        <dbReference type="EMBL" id="AQU71725.1"/>
    </source>
</evidence>
<dbReference type="EMBL" id="KY115224">
    <property type="protein sequence ID" value="AQU71725.1"/>
    <property type="molecule type" value="Genomic_DNA"/>
</dbReference>
<name>A0A1S6PTE7_ECOLX</name>
<protein>
    <submittedName>
        <fullName evidence="1">Uncharacterized protein</fullName>
    </submittedName>
</protein>
<reference evidence="1" key="1">
    <citation type="journal article" date="2017" name="Front. Cell. Infect. Microbiol.">
        <title>The Escherichia coli Serogroup O1 and O2 Lipopolysaccharides Are Encoded by Multiple O-antigen Gene Clusters.</title>
        <authorList>
            <person name="Delannoy S."/>
            <person name="Beutin L."/>
            <person name="Mariani-Kurkdjian P."/>
            <person name="Fleiss A."/>
            <person name="Bonacorsi S."/>
            <person name="Fach P."/>
        </authorList>
    </citation>
    <scope>NUCLEOTIDE SEQUENCE</scope>
    <source>
        <strain evidence="1">CB13533</strain>
    </source>
</reference>
<proteinExistence type="predicted"/>
<organism evidence="1">
    <name type="scientific">Escherichia coli O1:H33</name>
    <dbReference type="NCBI Taxonomy" id="1963782"/>
    <lineage>
        <taxon>Bacteria</taxon>
        <taxon>Pseudomonadati</taxon>
        <taxon>Pseudomonadota</taxon>
        <taxon>Gammaproteobacteria</taxon>
        <taxon>Enterobacterales</taxon>
        <taxon>Enterobacteriaceae</taxon>
        <taxon>Escherichia</taxon>
    </lineage>
</organism>
<accession>A0A1S6PTE7</accession>
<dbReference type="AlphaFoldDB" id="A0A1S6PTE7"/>